<evidence type="ECO:0000313" key="4">
    <source>
        <dbReference type="EMBL" id="EIW19757.1"/>
    </source>
</evidence>
<dbReference type="PANTHER" id="PTHR43479:SF11">
    <property type="entry name" value="ACREF_ENVCD OPERON REPRESSOR-RELATED"/>
    <property type="match status" value="1"/>
</dbReference>
<dbReference type="InterPro" id="IPR009057">
    <property type="entry name" value="Homeodomain-like_sf"/>
</dbReference>
<dbReference type="PANTHER" id="PTHR43479">
    <property type="entry name" value="ACREF/ENVCD OPERON REPRESSOR-RELATED"/>
    <property type="match status" value="1"/>
</dbReference>
<keyword evidence="1 2" id="KW-0238">DNA-binding</keyword>
<dbReference type="Gene3D" id="1.10.357.10">
    <property type="entry name" value="Tetracycline Repressor, domain 2"/>
    <property type="match status" value="1"/>
</dbReference>
<name>I9B3N4_9FIRM</name>
<dbReference type="PRINTS" id="PR00455">
    <property type="entry name" value="HTHTETR"/>
</dbReference>
<dbReference type="Proteomes" id="UP000004324">
    <property type="component" value="Unassembled WGS sequence"/>
</dbReference>
<organism evidence="4 5">
    <name type="scientific">Pelosinus fermentans B4</name>
    <dbReference type="NCBI Taxonomy" id="1149862"/>
    <lineage>
        <taxon>Bacteria</taxon>
        <taxon>Bacillati</taxon>
        <taxon>Bacillota</taxon>
        <taxon>Negativicutes</taxon>
        <taxon>Selenomonadales</taxon>
        <taxon>Sporomusaceae</taxon>
        <taxon>Pelosinus</taxon>
    </lineage>
</organism>
<dbReference type="RefSeq" id="WP_007931713.1">
    <property type="nucleotide sequence ID" value="NZ_AKVJ01000011.1"/>
</dbReference>
<dbReference type="AlphaFoldDB" id="I9B3N4"/>
<dbReference type="PROSITE" id="PS50977">
    <property type="entry name" value="HTH_TETR_2"/>
    <property type="match status" value="1"/>
</dbReference>
<comment type="caution">
    <text evidence="4">The sequence shown here is derived from an EMBL/GenBank/DDBJ whole genome shotgun (WGS) entry which is preliminary data.</text>
</comment>
<dbReference type="Pfam" id="PF00440">
    <property type="entry name" value="TetR_N"/>
    <property type="match status" value="1"/>
</dbReference>
<dbReference type="InterPro" id="IPR001647">
    <property type="entry name" value="HTH_TetR"/>
</dbReference>
<evidence type="ECO:0000256" key="2">
    <source>
        <dbReference type="PROSITE-ProRule" id="PRU00335"/>
    </source>
</evidence>
<dbReference type="InterPro" id="IPR023772">
    <property type="entry name" value="DNA-bd_HTH_TetR-type_CS"/>
</dbReference>
<dbReference type="PROSITE" id="PS01081">
    <property type="entry name" value="HTH_TETR_1"/>
    <property type="match status" value="1"/>
</dbReference>
<dbReference type="EMBL" id="AKVJ01000011">
    <property type="protein sequence ID" value="EIW19757.1"/>
    <property type="molecule type" value="Genomic_DNA"/>
</dbReference>
<accession>I9B3N4</accession>
<dbReference type="SUPFAM" id="SSF46689">
    <property type="entry name" value="Homeodomain-like"/>
    <property type="match status" value="1"/>
</dbReference>
<sequence>MNTDRREIILNAFIEIGRRKGLDNTTMKDISREVGISVGTIYLYFKNKEDLVETFLRSFFQNTEDYFAQILQQPSNPEQMLYSLTVNSVVLESRFCRENKSLADFFHNDVIKYTNKNNLIAHRQSFESKRIEAIKIALARGGKEGLFFFDDINITARMIFFAFASFHGPVAISRAHEEIVADAEHMFTFLLKGLQKEYISKS</sequence>
<proteinExistence type="predicted"/>
<evidence type="ECO:0000256" key="1">
    <source>
        <dbReference type="ARBA" id="ARBA00023125"/>
    </source>
</evidence>
<feature type="domain" description="HTH tetR-type" evidence="3">
    <location>
        <begin position="3"/>
        <end position="63"/>
    </location>
</feature>
<dbReference type="OrthoDB" id="113732at2"/>
<dbReference type="PATRIC" id="fig|1149862.3.peg.906"/>
<gene>
    <name evidence="4" type="ORF">FB4_0008</name>
</gene>
<evidence type="ECO:0000259" key="3">
    <source>
        <dbReference type="PROSITE" id="PS50977"/>
    </source>
</evidence>
<dbReference type="InterPro" id="IPR050624">
    <property type="entry name" value="HTH-type_Tx_Regulator"/>
</dbReference>
<evidence type="ECO:0000313" key="5">
    <source>
        <dbReference type="Proteomes" id="UP000004324"/>
    </source>
</evidence>
<dbReference type="Gene3D" id="1.10.10.60">
    <property type="entry name" value="Homeodomain-like"/>
    <property type="match status" value="1"/>
</dbReference>
<dbReference type="GO" id="GO:0003677">
    <property type="term" value="F:DNA binding"/>
    <property type="evidence" value="ECO:0007669"/>
    <property type="project" value="UniProtKB-UniRule"/>
</dbReference>
<reference evidence="4 5" key="1">
    <citation type="journal article" date="2012" name="J. Bacteriol.">
        <title>Draft Genome Sequences for Two Metal-Reducing Pelosinus fermentans Strains Isolated from a Cr(VI)-Contaminated Site and for Type Strain R7.</title>
        <authorList>
            <person name="Brown S.D."/>
            <person name="Podar M."/>
            <person name="Klingeman D.M."/>
            <person name="Johnson C.M."/>
            <person name="Yang Z.K."/>
            <person name="Utturkar S.M."/>
            <person name="Land M.L."/>
            <person name="Mosher J.J."/>
            <person name="Hurt R.A.Jr."/>
            <person name="Phelps T.J."/>
            <person name="Palumbo A.V."/>
            <person name="Arkin A.P."/>
            <person name="Hazen T.C."/>
            <person name="Elias D.A."/>
        </authorList>
    </citation>
    <scope>NUCLEOTIDE SEQUENCE [LARGE SCALE GENOMIC DNA]</scope>
    <source>
        <strain evidence="4 5">B4</strain>
    </source>
</reference>
<protein>
    <submittedName>
        <fullName evidence="4">Regulatory protein TetR</fullName>
    </submittedName>
</protein>
<keyword evidence="5" id="KW-1185">Reference proteome</keyword>
<feature type="DNA-binding region" description="H-T-H motif" evidence="2">
    <location>
        <begin position="26"/>
        <end position="45"/>
    </location>
</feature>